<organism evidence="2">
    <name type="scientific">uncultured Thermomicrobiales bacterium</name>
    <dbReference type="NCBI Taxonomy" id="1645740"/>
    <lineage>
        <taxon>Bacteria</taxon>
        <taxon>Pseudomonadati</taxon>
        <taxon>Thermomicrobiota</taxon>
        <taxon>Thermomicrobia</taxon>
        <taxon>Thermomicrobiales</taxon>
        <taxon>environmental samples</taxon>
    </lineage>
</organism>
<dbReference type="EMBL" id="CADCWL010000200">
    <property type="protein sequence ID" value="CAA9577780.1"/>
    <property type="molecule type" value="Genomic_DNA"/>
</dbReference>
<evidence type="ECO:0000313" key="2">
    <source>
        <dbReference type="EMBL" id="CAA9577780.1"/>
    </source>
</evidence>
<reference evidence="2" key="1">
    <citation type="submission" date="2020-02" db="EMBL/GenBank/DDBJ databases">
        <authorList>
            <person name="Meier V. D."/>
        </authorList>
    </citation>
    <scope>NUCLEOTIDE SEQUENCE</scope>
    <source>
        <strain evidence="2">AVDCRST_MAG19</strain>
    </source>
</reference>
<sequence length="54" mass="5725">CRGCRVLCPTGNRLGEAAGLGARQSTRPAWSRPPPRRSGCCPPTGSRSWSGTVR</sequence>
<feature type="non-terminal residue" evidence="2">
    <location>
        <position position="54"/>
    </location>
</feature>
<feature type="non-terminal residue" evidence="2">
    <location>
        <position position="1"/>
    </location>
</feature>
<protein>
    <submittedName>
        <fullName evidence="2">Uncharacterized protein</fullName>
    </submittedName>
</protein>
<dbReference type="AlphaFoldDB" id="A0A6J4VMH9"/>
<feature type="compositionally biased region" description="Polar residues" evidence="1">
    <location>
        <begin position="45"/>
        <end position="54"/>
    </location>
</feature>
<proteinExistence type="predicted"/>
<feature type="region of interest" description="Disordered" evidence="1">
    <location>
        <begin position="11"/>
        <end position="54"/>
    </location>
</feature>
<accession>A0A6J4VMH9</accession>
<evidence type="ECO:0000256" key="1">
    <source>
        <dbReference type="SAM" id="MobiDB-lite"/>
    </source>
</evidence>
<gene>
    <name evidence="2" type="ORF">AVDCRST_MAG19-3573</name>
</gene>
<name>A0A6J4VMH9_9BACT</name>